<gene>
    <name evidence="1" type="ORF">METZ01_LOCUS109592</name>
</gene>
<reference evidence="1" key="1">
    <citation type="submission" date="2018-05" db="EMBL/GenBank/DDBJ databases">
        <authorList>
            <person name="Lanie J.A."/>
            <person name="Ng W.-L."/>
            <person name="Kazmierczak K.M."/>
            <person name="Andrzejewski T.M."/>
            <person name="Davidsen T.M."/>
            <person name="Wayne K.J."/>
            <person name="Tettelin H."/>
            <person name="Glass J.I."/>
            <person name="Rusch D."/>
            <person name="Podicherti R."/>
            <person name="Tsui H.-C.T."/>
            <person name="Winkler M.E."/>
        </authorList>
    </citation>
    <scope>NUCLEOTIDE SEQUENCE</scope>
</reference>
<dbReference type="AlphaFoldDB" id="A0A381WWV1"/>
<sequence>MEYITLESIEESTPFFNLTILRCPNCTTPWSANYTDYSWMRENDLIICSCGAVMCEVNDLKDN</sequence>
<proteinExistence type="predicted"/>
<name>A0A381WWV1_9ZZZZ</name>
<evidence type="ECO:0000313" key="1">
    <source>
        <dbReference type="EMBL" id="SVA56738.1"/>
    </source>
</evidence>
<organism evidence="1">
    <name type="scientific">marine metagenome</name>
    <dbReference type="NCBI Taxonomy" id="408172"/>
    <lineage>
        <taxon>unclassified sequences</taxon>
        <taxon>metagenomes</taxon>
        <taxon>ecological metagenomes</taxon>
    </lineage>
</organism>
<accession>A0A381WWV1</accession>
<protein>
    <submittedName>
        <fullName evidence="1">Uncharacterized protein</fullName>
    </submittedName>
</protein>
<dbReference type="EMBL" id="UINC01013083">
    <property type="protein sequence ID" value="SVA56738.1"/>
    <property type="molecule type" value="Genomic_DNA"/>
</dbReference>